<sequence length="53" mass="5467">MENNNILQELKITELEERVEFGLCGGSGGGGDGGDGGFCNTPPFGDGTNCYPV</sequence>
<dbReference type="AlphaFoldDB" id="A0A7Y5EJC3"/>
<keyword evidence="2" id="KW-1185">Reference proteome</keyword>
<evidence type="ECO:0000313" key="1">
    <source>
        <dbReference type="EMBL" id="NRQ44429.1"/>
    </source>
</evidence>
<protein>
    <submittedName>
        <fullName evidence="1">Uncharacterized protein</fullName>
    </submittedName>
</protein>
<gene>
    <name evidence="1" type="ORF">HRH59_17970</name>
</gene>
<organism evidence="1 2">
    <name type="scientific">Rheinheimera lutimaris</name>
    <dbReference type="NCBI Taxonomy" id="2740584"/>
    <lineage>
        <taxon>Bacteria</taxon>
        <taxon>Pseudomonadati</taxon>
        <taxon>Pseudomonadota</taxon>
        <taxon>Gammaproteobacteria</taxon>
        <taxon>Chromatiales</taxon>
        <taxon>Chromatiaceae</taxon>
        <taxon>Rheinheimera</taxon>
    </lineage>
</organism>
<evidence type="ECO:0000313" key="2">
    <source>
        <dbReference type="Proteomes" id="UP000523161"/>
    </source>
</evidence>
<reference evidence="1 2" key="1">
    <citation type="submission" date="2020-06" db="EMBL/GenBank/DDBJ databases">
        <title>Rheinheimera sp. nov., a marine bacterium isolated from coastal.</title>
        <authorList>
            <person name="Yu Q."/>
            <person name="Qi Y."/>
            <person name="Pu J."/>
        </authorList>
    </citation>
    <scope>NUCLEOTIDE SEQUENCE [LARGE SCALE GENOMIC DNA]</scope>
    <source>
        <strain evidence="1 2">YQF-2</strain>
    </source>
</reference>
<dbReference type="Proteomes" id="UP000523161">
    <property type="component" value="Unassembled WGS sequence"/>
</dbReference>
<dbReference type="EMBL" id="JABSOD010000029">
    <property type="protein sequence ID" value="NRQ44429.1"/>
    <property type="molecule type" value="Genomic_DNA"/>
</dbReference>
<proteinExistence type="predicted"/>
<dbReference type="RefSeq" id="WP_173502655.1">
    <property type="nucleotide sequence ID" value="NZ_JABSOD010000029.1"/>
</dbReference>
<accession>A0A7Y5EJC3</accession>
<name>A0A7Y5EJC3_9GAMM</name>
<comment type="caution">
    <text evidence="1">The sequence shown here is derived from an EMBL/GenBank/DDBJ whole genome shotgun (WGS) entry which is preliminary data.</text>
</comment>